<evidence type="ECO:0000313" key="1">
    <source>
        <dbReference type="EMBL" id="AFK51622.1"/>
    </source>
</evidence>
<evidence type="ECO:0000313" key="2">
    <source>
        <dbReference type="Proteomes" id="UP000005270"/>
    </source>
</evidence>
<keyword evidence="2" id="KW-1185">Reference proteome</keyword>
<dbReference type="GeneID" id="13013518"/>
<accession>I3TFT4</accession>
<dbReference type="Proteomes" id="UP000005270">
    <property type="component" value="Chromosome"/>
</dbReference>
<protein>
    <submittedName>
        <fullName evidence="1">Uncharacterized protein</fullName>
    </submittedName>
</protein>
<proteinExistence type="predicted"/>
<dbReference type="EMBL" id="CP003531">
    <property type="protein sequence ID" value="AFK51622.1"/>
    <property type="molecule type" value="Genomic_DNA"/>
</dbReference>
<organism evidence="1 2">
    <name type="scientific">Thermogladius calderae (strain DSM 22663 / VKM B-2946 / 1633)</name>
    <dbReference type="NCBI Taxonomy" id="1184251"/>
    <lineage>
        <taxon>Archaea</taxon>
        <taxon>Thermoproteota</taxon>
        <taxon>Thermoprotei</taxon>
        <taxon>Desulfurococcales</taxon>
        <taxon>Desulfurococcaceae</taxon>
        <taxon>Thermogladius</taxon>
    </lineage>
</organism>
<dbReference type="InParanoid" id="I3TFT4"/>
<dbReference type="OrthoDB" id="378185at2157"/>
<dbReference type="RefSeq" id="WP_014737872.1">
    <property type="nucleotide sequence ID" value="NC_017954.1"/>
</dbReference>
<dbReference type="STRING" id="1184251.TCELL_1199"/>
<dbReference type="KEGG" id="thg:TCELL_1199"/>
<sequence>MGLQIGANLKVVIQPVPAKRPYYMLRVYDEGRLFLQAKRVLKPEYVLKWVIYNQSLIEGDFMKIEKRKSGTVVISVSRAADRHFKLLLFHSLSVLNIKSSKKADCLATCWSSIDAISPVIDALWSLMMVVDTRRFSSLLRGYCLCR</sequence>
<gene>
    <name evidence="1" type="ordered locus">TCELL_1199</name>
</gene>
<name>I3TFT4_THEC1</name>
<dbReference type="HOGENOM" id="CLU_1773295_0_0_2"/>
<dbReference type="eggNOG" id="arCOG13651">
    <property type="taxonomic scope" value="Archaea"/>
</dbReference>
<reference evidence="1 2" key="1">
    <citation type="journal article" date="2012" name="J. Bacteriol.">
        <title>Complete genome sequence of the hyperthermophilic cellulolytic Crenarchaeon 'Thermogladius cellulolyticus' 1633.</title>
        <authorList>
            <person name="Mardanov A.V."/>
            <person name="Kochetkova T.V."/>
            <person name="Beletsky A.V."/>
            <person name="Bonch-Osmolovskaya E.A."/>
            <person name="Ravin N.V."/>
            <person name="Skryabin K.G."/>
        </authorList>
    </citation>
    <scope>NUCLEOTIDE SEQUENCE [LARGE SCALE GENOMIC DNA]</scope>
    <source>
        <strain evidence="2">DSM 22663 / VKM B-2946 / 1633</strain>
    </source>
</reference>
<dbReference type="AlphaFoldDB" id="I3TFT4"/>